<accession>A0A133UD58</accession>
<comment type="caution">
    <text evidence="4">The sequence shown here is derived from an EMBL/GenBank/DDBJ whole genome shotgun (WGS) entry which is preliminary data.</text>
</comment>
<protein>
    <recommendedName>
        <fullName evidence="3">N-acetyltransferase domain-containing protein</fullName>
    </recommendedName>
</protein>
<dbReference type="PROSITE" id="PS51186">
    <property type="entry name" value="GNAT"/>
    <property type="match status" value="1"/>
</dbReference>
<dbReference type="EMBL" id="LHXN01000076">
    <property type="protein sequence ID" value="KXA92132.1"/>
    <property type="molecule type" value="Genomic_DNA"/>
</dbReference>
<dbReference type="SUPFAM" id="SSF55729">
    <property type="entry name" value="Acyl-CoA N-acyltransferases (Nat)"/>
    <property type="match status" value="1"/>
</dbReference>
<dbReference type="InterPro" id="IPR016181">
    <property type="entry name" value="Acyl_CoA_acyltransferase"/>
</dbReference>
<dbReference type="AlphaFoldDB" id="A0A133UD58"/>
<dbReference type="PANTHER" id="PTHR42919:SF8">
    <property type="entry name" value="N-ALPHA-ACETYLTRANSFERASE 50"/>
    <property type="match status" value="1"/>
</dbReference>
<dbReference type="PATRIC" id="fig|1698263.3.peg.1195"/>
<dbReference type="Gene3D" id="3.40.630.30">
    <property type="match status" value="1"/>
</dbReference>
<proteinExistence type="predicted"/>
<dbReference type="CDD" id="cd04301">
    <property type="entry name" value="NAT_SF"/>
    <property type="match status" value="1"/>
</dbReference>
<evidence type="ECO:0000256" key="1">
    <source>
        <dbReference type="ARBA" id="ARBA00022679"/>
    </source>
</evidence>
<dbReference type="Proteomes" id="UP000070373">
    <property type="component" value="Unassembled WGS sequence"/>
</dbReference>
<dbReference type="InterPro" id="IPR051556">
    <property type="entry name" value="N-term/lysine_N-AcTrnsfr"/>
</dbReference>
<evidence type="ECO:0000313" key="4">
    <source>
        <dbReference type="EMBL" id="KXA92132.1"/>
    </source>
</evidence>
<dbReference type="Pfam" id="PF13508">
    <property type="entry name" value="Acetyltransf_7"/>
    <property type="match status" value="1"/>
</dbReference>
<dbReference type="InterPro" id="IPR000182">
    <property type="entry name" value="GNAT_dom"/>
</dbReference>
<evidence type="ECO:0000259" key="3">
    <source>
        <dbReference type="PROSITE" id="PS51186"/>
    </source>
</evidence>
<name>A0A133UD58_9EURY</name>
<dbReference type="PANTHER" id="PTHR42919">
    <property type="entry name" value="N-ALPHA-ACETYLTRANSFERASE"/>
    <property type="match status" value="1"/>
</dbReference>
<keyword evidence="1" id="KW-0808">Transferase</keyword>
<evidence type="ECO:0000313" key="5">
    <source>
        <dbReference type="Proteomes" id="UP000070373"/>
    </source>
</evidence>
<dbReference type="GO" id="GO:0016747">
    <property type="term" value="F:acyltransferase activity, transferring groups other than amino-acyl groups"/>
    <property type="evidence" value="ECO:0007669"/>
    <property type="project" value="InterPro"/>
</dbReference>
<evidence type="ECO:0000256" key="2">
    <source>
        <dbReference type="ARBA" id="ARBA00023315"/>
    </source>
</evidence>
<keyword evidence="5" id="KW-1185">Reference proteome</keyword>
<organism evidence="4 5">
    <name type="scientific">candidate division MSBL1 archaeon SCGC-AAA259E17</name>
    <dbReference type="NCBI Taxonomy" id="1698263"/>
    <lineage>
        <taxon>Archaea</taxon>
        <taxon>Methanobacteriati</taxon>
        <taxon>Methanobacteriota</taxon>
        <taxon>candidate division MSBL1</taxon>
    </lineage>
</organism>
<keyword evidence="2" id="KW-0012">Acyltransferase</keyword>
<feature type="domain" description="N-acetyltransferase" evidence="3">
    <location>
        <begin position="7"/>
        <end position="164"/>
    </location>
</feature>
<reference evidence="4 5" key="1">
    <citation type="journal article" date="2016" name="Sci. Rep.">
        <title>Metabolic traits of an uncultured archaeal lineage -MSBL1- from brine pools of the Red Sea.</title>
        <authorList>
            <person name="Mwirichia R."/>
            <person name="Alam I."/>
            <person name="Rashid M."/>
            <person name="Vinu M."/>
            <person name="Ba-Alawi W."/>
            <person name="Anthony Kamau A."/>
            <person name="Kamanda Ngugi D."/>
            <person name="Goker M."/>
            <person name="Klenk H.P."/>
            <person name="Bajic V."/>
            <person name="Stingl U."/>
        </authorList>
    </citation>
    <scope>NUCLEOTIDE SEQUENCE [LARGE SCALE GENOMIC DNA]</scope>
    <source>
        <strain evidence="4">SCGC-AAA259E17</strain>
    </source>
</reference>
<gene>
    <name evidence="4" type="ORF">AKJ64_03945</name>
</gene>
<sequence>MSADQEGRIKQLTRKDAEEMLRVINEAARRYEGEIPADCYSEPYMPRSELEEEKEKMRFLGYVAERLIGVIGLQTVGGAFLIRHLYVLPEFQRRGIGTRLLDFGLERATSDGIYVGTWEDARWAVEFYKANGFETVDNSKELLREYWDIPERQVEESVVLRCRR</sequence>